<evidence type="ECO:0000313" key="10">
    <source>
        <dbReference type="EMBL" id="PNF40074.1"/>
    </source>
</evidence>
<dbReference type="PANTHER" id="PTHR21723:SF3">
    <property type="entry name" value="PROTEIN RIC-3"/>
    <property type="match status" value="1"/>
</dbReference>
<dbReference type="PANTHER" id="PTHR21723">
    <property type="entry name" value="RESISTANCE TO INHIBITORS OF CHOLINESTERASE PROTEIN 3 RIC3"/>
    <property type="match status" value="1"/>
</dbReference>
<keyword evidence="11" id="KW-1185">Reference proteome</keyword>
<dbReference type="AlphaFoldDB" id="A0A2J7RGV7"/>
<accession>A0A2J7RGV7</accession>
<gene>
    <name evidence="10" type="ORF">B7P43_G11521</name>
</gene>
<feature type="compositionally biased region" description="Basic and acidic residues" evidence="7">
    <location>
        <begin position="413"/>
        <end position="429"/>
    </location>
</feature>
<feature type="region of interest" description="Disordered" evidence="7">
    <location>
        <begin position="537"/>
        <end position="689"/>
    </location>
</feature>
<keyword evidence="6 8" id="KW-0472">Membrane</keyword>
<dbReference type="GO" id="GO:0045202">
    <property type="term" value="C:synapse"/>
    <property type="evidence" value="ECO:0007669"/>
    <property type="project" value="GOC"/>
</dbReference>
<evidence type="ECO:0000256" key="8">
    <source>
        <dbReference type="SAM" id="Phobius"/>
    </source>
</evidence>
<dbReference type="OrthoDB" id="10070774at2759"/>
<dbReference type="FunCoup" id="A0A2J7RGV7">
    <property type="interactions" value="31"/>
</dbReference>
<feature type="transmembrane region" description="Helical" evidence="8">
    <location>
        <begin position="6"/>
        <end position="25"/>
    </location>
</feature>
<dbReference type="GO" id="GO:0007271">
    <property type="term" value="P:synaptic transmission, cholinergic"/>
    <property type="evidence" value="ECO:0007669"/>
    <property type="project" value="TreeGrafter"/>
</dbReference>
<feature type="compositionally biased region" description="Polar residues" evidence="7">
    <location>
        <begin position="678"/>
        <end position="689"/>
    </location>
</feature>
<dbReference type="InParanoid" id="A0A2J7RGV7"/>
<sequence>MAVEFGTGKTICILAIVAGCFAVLWPKLFYPMLQASVNTRNPTDNSQVSPCCDVIFETDVNAIMIMTEMCGNILQHYDEIDPNLIQGFKQGKLTKAGVEACRNEVFNKCGVDITAFLHENVRLGKTYKQILDEVRSFNSSVCLKLNFGVAPGLLGAPRRMRVGTIHMPRHLRQERPPHLHPDMLHPALRERGRAIPQSHIIPRVVEKDGRPGPIPGMRPPMGGAGHVVPAPKGSGTMGIVMPIYTIGIVVFFMYTVMKVMFKKPGQSAVSYGDFSSDPEFRKMVFSEEYVDDHTTNSYGDQSQQRVKHETVPTRKTAEENGTKLGWKERDTRDIEIDHLRKRLAETEAAMERIVAQMGSVPHKLHSSSGIQFLGAKLQVEDALHSKKNKETASVTQEELCNLQKSTPSSDAAQKVDDLSKVDHVSDSGKPKVQVLGMEMTASCEGGQRWSRPGTPILAVTSHSRSGTPIPPPTPEPQSIYLEGALPSQSQLLVSESETQAVAVDPEDLASDTDAPVILSGKMTLSLISLDAALATEDEQLSRREPVLDTTLDEREKLQELESALRDETAPDPQASAEEEEGEQKEEEDEEQGDEGTGFQHMNDAGHGDDALTATNYTTASAPAEATGSEETAADYSALESFGPSDDQQEELEDEEEVWNGDIGSAEEESEEEEAQAQPVPQNIQRQHQR</sequence>
<dbReference type="Proteomes" id="UP000235965">
    <property type="component" value="Unassembled WGS sequence"/>
</dbReference>
<proteinExistence type="inferred from homology"/>
<evidence type="ECO:0000256" key="1">
    <source>
        <dbReference type="ARBA" id="ARBA00004586"/>
    </source>
</evidence>
<feature type="domain" description="Resistance to inhibitors of cholinesterase protein 3 N-terminal" evidence="9">
    <location>
        <begin position="181"/>
        <end position="354"/>
    </location>
</feature>
<dbReference type="GO" id="GO:0043025">
    <property type="term" value="C:neuronal cell body"/>
    <property type="evidence" value="ECO:0007669"/>
    <property type="project" value="TreeGrafter"/>
</dbReference>
<comment type="similarity">
    <text evidence="2">Belongs to the ric-3 family.</text>
</comment>
<comment type="caution">
    <text evidence="10">The sequence shown here is derived from an EMBL/GenBank/DDBJ whole genome shotgun (WGS) entry which is preliminary data.</text>
</comment>
<dbReference type="GO" id="GO:0034394">
    <property type="term" value="P:protein localization to cell surface"/>
    <property type="evidence" value="ECO:0007669"/>
    <property type="project" value="TreeGrafter"/>
</dbReference>
<feature type="compositionally biased region" description="Polar residues" evidence="7">
    <location>
        <begin position="402"/>
        <end position="411"/>
    </location>
</feature>
<dbReference type="STRING" id="105785.A0A2J7RGV7"/>
<comment type="subcellular location">
    <subcellularLocation>
        <location evidence="1">Endoplasmic reticulum membrane</location>
    </subcellularLocation>
</comment>
<feature type="compositionally biased region" description="Polar residues" evidence="7">
    <location>
        <begin position="295"/>
        <end position="304"/>
    </location>
</feature>
<evidence type="ECO:0000259" key="9">
    <source>
        <dbReference type="Pfam" id="PF15361"/>
    </source>
</evidence>
<evidence type="ECO:0000256" key="5">
    <source>
        <dbReference type="ARBA" id="ARBA00022989"/>
    </source>
</evidence>
<dbReference type="GO" id="GO:0043005">
    <property type="term" value="C:neuron projection"/>
    <property type="evidence" value="ECO:0007669"/>
    <property type="project" value="TreeGrafter"/>
</dbReference>
<dbReference type="InterPro" id="IPR026160">
    <property type="entry name" value="Ric3"/>
</dbReference>
<keyword evidence="4" id="KW-0256">Endoplasmic reticulum</keyword>
<feature type="compositionally biased region" description="Basic and acidic residues" evidence="7">
    <location>
        <begin position="306"/>
        <end position="320"/>
    </location>
</feature>
<feature type="compositionally biased region" description="Acidic residues" evidence="7">
    <location>
        <begin position="646"/>
        <end position="674"/>
    </location>
</feature>
<feature type="compositionally biased region" description="Acidic residues" evidence="7">
    <location>
        <begin position="576"/>
        <end position="593"/>
    </location>
</feature>
<protein>
    <recommendedName>
        <fullName evidence="9">Resistance to inhibitors of cholinesterase protein 3 N-terminal domain-containing protein</fullName>
    </recommendedName>
</protein>
<dbReference type="InterPro" id="IPR032763">
    <property type="entry name" value="RIC3_N"/>
</dbReference>
<evidence type="ECO:0000313" key="11">
    <source>
        <dbReference type="Proteomes" id="UP000235965"/>
    </source>
</evidence>
<name>A0A2J7RGV7_9NEOP</name>
<feature type="transmembrane region" description="Helical" evidence="8">
    <location>
        <begin position="239"/>
        <end position="257"/>
    </location>
</feature>
<dbReference type="EMBL" id="NEVH01003751">
    <property type="protein sequence ID" value="PNF40074.1"/>
    <property type="molecule type" value="Genomic_DNA"/>
</dbReference>
<feature type="region of interest" description="Disordered" evidence="7">
    <location>
        <begin position="402"/>
        <end position="431"/>
    </location>
</feature>
<evidence type="ECO:0000256" key="3">
    <source>
        <dbReference type="ARBA" id="ARBA00022692"/>
    </source>
</evidence>
<evidence type="ECO:0000256" key="4">
    <source>
        <dbReference type="ARBA" id="ARBA00022824"/>
    </source>
</evidence>
<feature type="region of interest" description="Disordered" evidence="7">
    <location>
        <begin position="294"/>
        <end position="320"/>
    </location>
</feature>
<dbReference type="GO" id="GO:0005789">
    <property type="term" value="C:endoplasmic reticulum membrane"/>
    <property type="evidence" value="ECO:0007669"/>
    <property type="project" value="UniProtKB-SubCell"/>
</dbReference>
<evidence type="ECO:0000256" key="7">
    <source>
        <dbReference type="SAM" id="MobiDB-lite"/>
    </source>
</evidence>
<dbReference type="Pfam" id="PF15361">
    <property type="entry name" value="RIC3"/>
    <property type="match status" value="1"/>
</dbReference>
<reference evidence="10 11" key="1">
    <citation type="submission" date="2017-12" db="EMBL/GenBank/DDBJ databases">
        <title>Hemimetabolous genomes reveal molecular basis of termite eusociality.</title>
        <authorList>
            <person name="Harrison M.C."/>
            <person name="Jongepier E."/>
            <person name="Robertson H.M."/>
            <person name="Arning N."/>
            <person name="Bitard-Feildel T."/>
            <person name="Chao H."/>
            <person name="Childers C.P."/>
            <person name="Dinh H."/>
            <person name="Doddapaneni H."/>
            <person name="Dugan S."/>
            <person name="Gowin J."/>
            <person name="Greiner C."/>
            <person name="Han Y."/>
            <person name="Hu H."/>
            <person name="Hughes D.S.T."/>
            <person name="Huylmans A.-K."/>
            <person name="Kemena C."/>
            <person name="Kremer L.P.M."/>
            <person name="Lee S.L."/>
            <person name="Lopez-Ezquerra A."/>
            <person name="Mallet L."/>
            <person name="Monroy-Kuhn J.M."/>
            <person name="Moser A."/>
            <person name="Murali S.C."/>
            <person name="Muzny D.M."/>
            <person name="Otani S."/>
            <person name="Piulachs M.-D."/>
            <person name="Poelchau M."/>
            <person name="Qu J."/>
            <person name="Schaub F."/>
            <person name="Wada-Katsumata A."/>
            <person name="Worley K.C."/>
            <person name="Xie Q."/>
            <person name="Ylla G."/>
            <person name="Poulsen M."/>
            <person name="Gibbs R.A."/>
            <person name="Schal C."/>
            <person name="Richards S."/>
            <person name="Belles X."/>
            <person name="Korb J."/>
            <person name="Bornberg-Bauer E."/>
        </authorList>
    </citation>
    <scope>NUCLEOTIDE SEQUENCE [LARGE SCALE GENOMIC DNA]</scope>
    <source>
        <tissue evidence="10">Whole body</tissue>
    </source>
</reference>
<organism evidence="10 11">
    <name type="scientific">Cryptotermes secundus</name>
    <dbReference type="NCBI Taxonomy" id="105785"/>
    <lineage>
        <taxon>Eukaryota</taxon>
        <taxon>Metazoa</taxon>
        <taxon>Ecdysozoa</taxon>
        <taxon>Arthropoda</taxon>
        <taxon>Hexapoda</taxon>
        <taxon>Insecta</taxon>
        <taxon>Pterygota</taxon>
        <taxon>Neoptera</taxon>
        <taxon>Polyneoptera</taxon>
        <taxon>Dictyoptera</taxon>
        <taxon>Blattodea</taxon>
        <taxon>Blattoidea</taxon>
        <taxon>Termitoidae</taxon>
        <taxon>Kalotermitidae</taxon>
        <taxon>Cryptotermitinae</taxon>
        <taxon>Cryptotermes</taxon>
    </lineage>
</organism>
<evidence type="ECO:0000256" key="2">
    <source>
        <dbReference type="ARBA" id="ARBA00008538"/>
    </source>
</evidence>
<feature type="compositionally biased region" description="Basic and acidic residues" evidence="7">
    <location>
        <begin position="539"/>
        <end position="568"/>
    </location>
</feature>
<keyword evidence="5 8" id="KW-1133">Transmembrane helix</keyword>
<evidence type="ECO:0000256" key="6">
    <source>
        <dbReference type="ARBA" id="ARBA00023136"/>
    </source>
</evidence>
<keyword evidence="3 8" id="KW-0812">Transmembrane</keyword>